<dbReference type="InterPro" id="IPR056884">
    <property type="entry name" value="NPHP3-like_N"/>
</dbReference>
<dbReference type="PANTHER" id="PTHR10039">
    <property type="entry name" value="AMELOGENIN"/>
    <property type="match status" value="1"/>
</dbReference>
<dbReference type="Pfam" id="PF24883">
    <property type="entry name" value="NPHP3_N"/>
    <property type="match status" value="1"/>
</dbReference>
<proteinExistence type="predicted"/>
<name>A0ABR1J5B6_9AGAR</name>
<evidence type="ECO:0000313" key="4">
    <source>
        <dbReference type="Proteomes" id="UP001498398"/>
    </source>
</evidence>
<dbReference type="InterPro" id="IPR027417">
    <property type="entry name" value="P-loop_NTPase"/>
</dbReference>
<organism evidence="3 4">
    <name type="scientific">Marasmiellus scandens</name>
    <dbReference type="NCBI Taxonomy" id="2682957"/>
    <lineage>
        <taxon>Eukaryota</taxon>
        <taxon>Fungi</taxon>
        <taxon>Dikarya</taxon>
        <taxon>Basidiomycota</taxon>
        <taxon>Agaricomycotina</taxon>
        <taxon>Agaricomycetes</taxon>
        <taxon>Agaricomycetidae</taxon>
        <taxon>Agaricales</taxon>
        <taxon>Marasmiineae</taxon>
        <taxon>Omphalotaceae</taxon>
        <taxon>Marasmiellus</taxon>
    </lineage>
</organism>
<sequence>MNPRSGDVHHNGPEFLQGAHHLAVNHFTANAVEGDQNNYTTTHNTHNTYGPPPSKKEIGLQRLYELVSQVGALHDAAVRFPPPKCHPGTREEVLQSISDWAIANSLNKARKRGLDTDSPPFYWLYGPAGAGKSAIAQTLCETFDVLRGGEHLAASFFFSRSSPARNNPKFLFLTIAFCLATYANDTSLRAAINKTITKNPAVLDASIDVQFQELVVKPLRSLWLWRRRRLPKLVIIDGLDECTETDAQRLVLETIRKGLVEKPSMFQTCSIPLRFLIASRPEPVIRNLFSQPEFYSISNRTVLDDSLQTSRDIKLYLVNGFARIAEKYQDTISSIPETWPPSGAIEELVQRASGQFIYASTVLKYVGDEDSLPPDRLTTVLELPPSDAHAFADLDILYHQILIRNPQQKRNHHHLCLVLLFVSLTRRVSNIRLLAQMFSLPEAVIPLAFRGLHSVLNISSDFVTMYHKSFADFLQDKRRSQEYHIDIGDFFRGCSNILRDSEGNGTSFMLGQQWDELVDDRNTCFRQILASNPDTQSLIHFLGTLLWLQTIVPGSISIALLEGALSLNPGSALEAIKGIDCLFIIKLGTIDIRLGSFKDFLLDVNLSKEYHIDISSYSKDLDPFYRQICSSHPSSSQILGFTFLTSKATSLMIMGEIFSLPEEALPEALQALQPVLKISFQDDRVSIFHTPFLDFLQNPQRSGKYHVNANVHRENFLRCCNELFVKPDHVFRTKVENWCELVDDPYSCFKEIMAASPDRNNQMRVLKSFLWLQSLIQGPTPIALLEALTAFPVKTTVSNVLQGLKLVLKLIDRCVDIRFSSFERFLLDSHLSGAFFVEPTSNVDQAAQWCLKTLKQIGYQNVPIPNM</sequence>
<comment type="caution">
    <text evidence="3">The sequence shown here is derived from an EMBL/GenBank/DDBJ whole genome shotgun (WGS) entry which is preliminary data.</text>
</comment>
<dbReference type="EMBL" id="JBANRG010000033">
    <property type="protein sequence ID" value="KAK7450646.1"/>
    <property type="molecule type" value="Genomic_DNA"/>
</dbReference>
<dbReference type="Gene3D" id="3.40.50.300">
    <property type="entry name" value="P-loop containing nucleotide triphosphate hydrolases"/>
    <property type="match status" value="1"/>
</dbReference>
<evidence type="ECO:0000259" key="2">
    <source>
        <dbReference type="Pfam" id="PF24883"/>
    </source>
</evidence>
<protein>
    <recommendedName>
        <fullName evidence="2">Nephrocystin 3-like N-terminal domain-containing protein</fullName>
    </recommendedName>
</protein>
<evidence type="ECO:0000256" key="1">
    <source>
        <dbReference type="ARBA" id="ARBA00022737"/>
    </source>
</evidence>
<evidence type="ECO:0000313" key="3">
    <source>
        <dbReference type="EMBL" id="KAK7450646.1"/>
    </source>
</evidence>
<dbReference type="Proteomes" id="UP001498398">
    <property type="component" value="Unassembled WGS sequence"/>
</dbReference>
<dbReference type="SUPFAM" id="SSF52540">
    <property type="entry name" value="P-loop containing nucleoside triphosphate hydrolases"/>
    <property type="match status" value="1"/>
</dbReference>
<keyword evidence="1" id="KW-0677">Repeat</keyword>
<dbReference type="PANTHER" id="PTHR10039:SF14">
    <property type="entry name" value="NACHT DOMAIN-CONTAINING PROTEIN"/>
    <property type="match status" value="1"/>
</dbReference>
<keyword evidence="4" id="KW-1185">Reference proteome</keyword>
<gene>
    <name evidence="3" type="ORF">VKT23_012957</name>
</gene>
<accession>A0ABR1J5B6</accession>
<feature type="domain" description="Nephrocystin 3-like N-terminal" evidence="2">
    <location>
        <begin position="115"/>
        <end position="280"/>
    </location>
</feature>
<reference evidence="3 4" key="1">
    <citation type="submission" date="2024-01" db="EMBL/GenBank/DDBJ databases">
        <title>A draft genome for the cacao thread blight pathogen Marasmiellus scandens.</title>
        <authorList>
            <person name="Baruah I.K."/>
            <person name="Leung J."/>
            <person name="Bukari Y."/>
            <person name="Amoako-Attah I."/>
            <person name="Meinhardt L.W."/>
            <person name="Bailey B.A."/>
            <person name="Cohen S.P."/>
        </authorList>
    </citation>
    <scope>NUCLEOTIDE SEQUENCE [LARGE SCALE GENOMIC DNA]</scope>
    <source>
        <strain evidence="3 4">GH-19</strain>
    </source>
</reference>